<name>A0ABT1JP33_ACTCY</name>
<comment type="caution">
    <text evidence="2">The sequence shown here is derived from an EMBL/GenBank/DDBJ whole genome shotgun (WGS) entry which is preliminary data.</text>
</comment>
<keyword evidence="3" id="KW-1185">Reference proteome</keyword>
<dbReference type="InterPro" id="IPR036291">
    <property type="entry name" value="NAD(P)-bd_dom_sf"/>
</dbReference>
<evidence type="ECO:0000313" key="3">
    <source>
        <dbReference type="Proteomes" id="UP000791080"/>
    </source>
</evidence>
<dbReference type="InterPro" id="IPR013120">
    <property type="entry name" value="FAR_NAD-bd"/>
</dbReference>
<dbReference type="Pfam" id="PF07993">
    <property type="entry name" value="NAD_binding_4"/>
    <property type="match status" value="1"/>
</dbReference>
<accession>A0ABT1JP33</accession>
<dbReference type="EMBL" id="AUBJ02000001">
    <property type="protein sequence ID" value="MCP2334281.1"/>
    <property type="molecule type" value="Genomic_DNA"/>
</dbReference>
<evidence type="ECO:0000259" key="1">
    <source>
        <dbReference type="Pfam" id="PF07993"/>
    </source>
</evidence>
<reference evidence="2 3" key="1">
    <citation type="submission" date="2013-07" db="EMBL/GenBank/DDBJ databases">
        <authorList>
            <consortium name="DOE Joint Genome Institute"/>
            <person name="Reeve W."/>
            <person name="Huntemann M."/>
            <person name="Han J."/>
            <person name="Chen A."/>
            <person name="Kyrpides N."/>
            <person name="Mavromatis K."/>
            <person name="Markowitz V."/>
            <person name="Palaniappan K."/>
            <person name="Ivanova N."/>
            <person name="Schaumberg A."/>
            <person name="Pati A."/>
            <person name="Liolios K."/>
            <person name="Nordberg H.P."/>
            <person name="Cantor M.N."/>
            <person name="Hua S.X."/>
            <person name="Woyke T."/>
        </authorList>
    </citation>
    <scope>NUCLEOTIDE SEQUENCE [LARGE SCALE GENOMIC DNA]</scope>
    <source>
        <strain evidence="2 3">DSM 43889</strain>
    </source>
</reference>
<organism evidence="2 3">
    <name type="scientific">Actinoalloteichus caeruleus DSM 43889</name>
    <dbReference type="NCBI Taxonomy" id="1120930"/>
    <lineage>
        <taxon>Bacteria</taxon>
        <taxon>Bacillati</taxon>
        <taxon>Actinomycetota</taxon>
        <taxon>Actinomycetes</taxon>
        <taxon>Pseudonocardiales</taxon>
        <taxon>Pseudonocardiaceae</taxon>
        <taxon>Actinoalloteichus</taxon>
        <taxon>Actinoalloteichus cyanogriseus</taxon>
    </lineage>
</organism>
<dbReference type="Proteomes" id="UP000791080">
    <property type="component" value="Unassembled WGS sequence"/>
</dbReference>
<sequence>MTVAITGATGFLGIHLVRELLAEHDELIVLVRSSGPTALRRLMRFYAELGTTPAEVRDLRTRLRLVPVDLTAPGLGLRPPAFRALADEIDALWHSAGDTDLGGGLADLRRTNLDGTRGVLALALAGERRPRVYHVSTAFVAGRRRHGTVEEDDLDDSHGFENFYEQSKFEAEVLVRRWATEHARPVAVLRPSVLVTDRAFRGPRPGHPVGILLRRMADTVRQHQEPSTGRGSARTEVRVVGDHEARLNFLPVEKAARMMVRLAASGTTGLVDTYHVVARDDVSVLLLTGLVERFLPLRIRLVSELPAPLSALEFATSLQPALAGYLLHHRRLDASRTWSRLGGTAGTSEPSPPRIDLDYLSAAMRRPPLLGASD</sequence>
<evidence type="ECO:0000313" key="2">
    <source>
        <dbReference type="EMBL" id="MCP2334281.1"/>
    </source>
</evidence>
<dbReference type="RefSeq" id="WP_035292707.1">
    <property type="nucleotide sequence ID" value="NZ_AUBJ02000001.1"/>
</dbReference>
<dbReference type="Gene3D" id="3.40.50.720">
    <property type="entry name" value="NAD(P)-binding Rossmann-like Domain"/>
    <property type="match status" value="1"/>
</dbReference>
<dbReference type="PANTHER" id="PTHR43000">
    <property type="entry name" value="DTDP-D-GLUCOSE 4,6-DEHYDRATASE-RELATED"/>
    <property type="match status" value="1"/>
</dbReference>
<reference evidence="2 3" key="2">
    <citation type="submission" date="2022-06" db="EMBL/GenBank/DDBJ databases">
        <title>Genomic Encyclopedia of Type Strains, Phase I: the one thousand microbial genomes (KMG-I) project.</title>
        <authorList>
            <person name="Kyrpides N."/>
        </authorList>
    </citation>
    <scope>NUCLEOTIDE SEQUENCE [LARGE SCALE GENOMIC DNA]</scope>
    <source>
        <strain evidence="2 3">DSM 43889</strain>
    </source>
</reference>
<dbReference type="SUPFAM" id="SSF51735">
    <property type="entry name" value="NAD(P)-binding Rossmann-fold domains"/>
    <property type="match status" value="1"/>
</dbReference>
<feature type="domain" description="Thioester reductase (TE)" evidence="1">
    <location>
        <begin position="5"/>
        <end position="206"/>
    </location>
</feature>
<protein>
    <submittedName>
        <fullName evidence="2">Male sterility protein</fullName>
    </submittedName>
</protein>
<gene>
    <name evidence="2" type="ORF">G443_004551</name>
</gene>
<proteinExistence type="predicted"/>